<organism evidence="1 2">
    <name type="scientific">Dendrobium chrysotoxum</name>
    <name type="common">Orchid</name>
    <dbReference type="NCBI Taxonomy" id="161865"/>
    <lineage>
        <taxon>Eukaryota</taxon>
        <taxon>Viridiplantae</taxon>
        <taxon>Streptophyta</taxon>
        <taxon>Embryophyta</taxon>
        <taxon>Tracheophyta</taxon>
        <taxon>Spermatophyta</taxon>
        <taxon>Magnoliopsida</taxon>
        <taxon>Liliopsida</taxon>
        <taxon>Asparagales</taxon>
        <taxon>Orchidaceae</taxon>
        <taxon>Epidendroideae</taxon>
        <taxon>Malaxideae</taxon>
        <taxon>Dendrobiinae</taxon>
        <taxon>Dendrobium</taxon>
    </lineage>
</organism>
<sequence>MINISVRCGASLVQFSHRAISLDIRTRDPLKSWAHGIFYVKNDWGLIEKWKRMKDLPVSLYVGKENILRILNIPDVEHLLFEEATLFGLESSRVVKDFKKSIAFKTIIQDHLQEAREYIYDVEVKALE</sequence>
<dbReference type="EMBL" id="JAGFBR010000019">
    <property type="protein sequence ID" value="KAH0449186.1"/>
    <property type="molecule type" value="Genomic_DNA"/>
</dbReference>
<name>A0AAV7FZ11_DENCH</name>
<dbReference type="Proteomes" id="UP000775213">
    <property type="component" value="Unassembled WGS sequence"/>
</dbReference>
<proteinExistence type="predicted"/>
<accession>A0AAV7FZ11</accession>
<comment type="caution">
    <text evidence="1">The sequence shown here is derived from an EMBL/GenBank/DDBJ whole genome shotgun (WGS) entry which is preliminary data.</text>
</comment>
<keyword evidence="2" id="KW-1185">Reference proteome</keyword>
<evidence type="ECO:0000313" key="1">
    <source>
        <dbReference type="EMBL" id="KAH0449186.1"/>
    </source>
</evidence>
<gene>
    <name evidence="1" type="ORF">IEQ34_022986</name>
</gene>
<dbReference type="AlphaFoldDB" id="A0AAV7FZ11"/>
<reference evidence="1 2" key="1">
    <citation type="journal article" date="2021" name="Hortic Res">
        <title>Chromosome-scale assembly of the Dendrobium chrysotoxum genome enhances the understanding of orchid evolution.</title>
        <authorList>
            <person name="Zhang Y."/>
            <person name="Zhang G.Q."/>
            <person name="Zhang D."/>
            <person name="Liu X.D."/>
            <person name="Xu X.Y."/>
            <person name="Sun W.H."/>
            <person name="Yu X."/>
            <person name="Zhu X."/>
            <person name="Wang Z.W."/>
            <person name="Zhao X."/>
            <person name="Zhong W.Y."/>
            <person name="Chen H."/>
            <person name="Yin W.L."/>
            <person name="Huang T."/>
            <person name="Niu S.C."/>
            <person name="Liu Z.J."/>
        </authorList>
    </citation>
    <scope>NUCLEOTIDE SEQUENCE [LARGE SCALE GENOMIC DNA]</scope>
    <source>
        <strain evidence="1">Lindl</strain>
    </source>
</reference>
<evidence type="ECO:0000313" key="2">
    <source>
        <dbReference type="Proteomes" id="UP000775213"/>
    </source>
</evidence>
<protein>
    <submittedName>
        <fullName evidence="1">Uncharacterized protein</fullName>
    </submittedName>
</protein>